<evidence type="ECO:0000313" key="3">
    <source>
        <dbReference type="Proteomes" id="UP000762676"/>
    </source>
</evidence>
<dbReference type="AlphaFoldDB" id="A0AAV4HCR3"/>
<dbReference type="InterPro" id="IPR016186">
    <property type="entry name" value="C-type_lectin-like/link_sf"/>
</dbReference>
<protein>
    <recommendedName>
        <fullName evidence="1">Apple domain-containing protein</fullName>
    </recommendedName>
</protein>
<accession>A0AAV4HCR3</accession>
<proteinExistence type="predicted"/>
<name>A0AAV4HCR3_9GAST</name>
<dbReference type="Pfam" id="PF00024">
    <property type="entry name" value="PAN_1"/>
    <property type="match status" value="1"/>
</dbReference>
<feature type="domain" description="Apple" evidence="1">
    <location>
        <begin position="30"/>
        <end position="74"/>
    </location>
</feature>
<evidence type="ECO:0000313" key="2">
    <source>
        <dbReference type="EMBL" id="GFR94831.1"/>
    </source>
</evidence>
<dbReference type="Gene3D" id="3.10.100.10">
    <property type="entry name" value="Mannose-Binding Protein A, subunit A"/>
    <property type="match status" value="1"/>
</dbReference>
<dbReference type="CDD" id="cd00037">
    <property type="entry name" value="CLECT"/>
    <property type="match status" value="1"/>
</dbReference>
<dbReference type="InterPro" id="IPR016187">
    <property type="entry name" value="CTDL_fold"/>
</dbReference>
<keyword evidence="3" id="KW-1185">Reference proteome</keyword>
<dbReference type="Proteomes" id="UP000762676">
    <property type="component" value="Unassembled WGS sequence"/>
</dbReference>
<gene>
    <name evidence="2" type="ORF">ElyMa_006259600</name>
</gene>
<sequence length="204" mass="22588">MKRSVNILVTRADTDTHLHIGTTESPPLSDAITTNSRIECGLRCTSSHSRCTAYRYNASSGACLTTLSYQHLPAVGLEAANDSEIYVACDLSQGFKIYRHGGATMCLRCTRKSMAYLEAKQACQDIESSVVSLESQVQLDLLLLAMAGTGINRSWIGQNPTLPTLKFRVTNKAKNFKCLIINKKKQIKIRKKKCMEKSTICCEM</sequence>
<organism evidence="2 3">
    <name type="scientific">Elysia marginata</name>
    <dbReference type="NCBI Taxonomy" id="1093978"/>
    <lineage>
        <taxon>Eukaryota</taxon>
        <taxon>Metazoa</taxon>
        <taxon>Spiralia</taxon>
        <taxon>Lophotrochozoa</taxon>
        <taxon>Mollusca</taxon>
        <taxon>Gastropoda</taxon>
        <taxon>Heterobranchia</taxon>
        <taxon>Euthyneura</taxon>
        <taxon>Panpulmonata</taxon>
        <taxon>Sacoglossa</taxon>
        <taxon>Placobranchoidea</taxon>
        <taxon>Plakobranchidae</taxon>
        <taxon>Elysia</taxon>
    </lineage>
</organism>
<evidence type="ECO:0000259" key="1">
    <source>
        <dbReference type="Pfam" id="PF00024"/>
    </source>
</evidence>
<dbReference type="InterPro" id="IPR003609">
    <property type="entry name" value="Pan_app"/>
</dbReference>
<comment type="caution">
    <text evidence="2">The sequence shown here is derived from an EMBL/GenBank/DDBJ whole genome shotgun (WGS) entry which is preliminary data.</text>
</comment>
<dbReference type="EMBL" id="BMAT01012571">
    <property type="protein sequence ID" value="GFR94831.1"/>
    <property type="molecule type" value="Genomic_DNA"/>
</dbReference>
<dbReference type="SUPFAM" id="SSF56436">
    <property type="entry name" value="C-type lectin-like"/>
    <property type="match status" value="1"/>
</dbReference>
<reference evidence="2 3" key="1">
    <citation type="journal article" date="2021" name="Elife">
        <title>Chloroplast acquisition without the gene transfer in kleptoplastic sea slugs, Plakobranchus ocellatus.</title>
        <authorList>
            <person name="Maeda T."/>
            <person name="Takahashi S."/>
            <person name="Yoshida T."/>
            <person name="Shimamura S."/>
            <person name="Takaki Y."/>
            <person name="Nagai Y."/>
            <person name="Toyoda A."/>
            <person name="Suzuki Y."/>
            <person name="Arimoto A."/>
            <person name="Ishii H."/>
            <person name="Satoh N."/>
            <person name="Nishiyama T."/>
            <person name="Hasebe M."/>
            <person name="Maruyama T."/>
            <person name="Minagawa J."/>
            <person name="Obokata J."/>
            <person name="Shigenobu S."/>
        </authorList>
    </citation>
    <scope>NUCLEOTIDE SEQUENCE [LARGE SCALE GENOMIC DNA]</scope>
</reference>